<dbReference type="RefSeq" id="XP_001020250.1">
    <property type="nucleotide sequence ID" value="XM_001020250.2"/>
</dbReference>
<dbReference type="KEGG" id="tet:TTHERM_00962110"/>
<dbReference type="EMBL" id="GG662632">
    <property type="protein sequence ID" value="EAS00005.1"/>
    <property type="molecule type" value="Genomic_DNA"/>
</dbReference>
<keyword evidence="3" id="KW-1185">Reference proteome</keyword>
<gene>
    <name evidence="2" type="ORF">TTHERM_00962110</name>
</gene>
<feature type="region of interest" description="Disordered" evidence="1">
    <location>
        <begin position="34"/>
        <end position="54"/>
    </location>
</feature>
<evidence type="ECO:0000313" key="3">
    <source>
        <dbReference type="Proteomes" id="UP000009168"/>
    </source>
</evidence>
<name>Q23TX6_TETTS</name>
<feature type="region of interest" description="Disordered" evidence="1">
    <location>
        <begin position="451"/>
        <end position="483"/>
    </location>
</feature>
<feature type="region of interest" description="Disordered" evidence="1">
    <location>
        <begin position="414"/>
        <end position="434"/>
    </location>
</feature>
<protein>
    <submittedName>
        <fullName evidence="2">Uncharacterized protein</fullName>
    </submittedName>
</protein>
<dbReference type="HOGENOM" id="CLU_360769_0_0_1"/>
<organism evidence="2 3">
    <name type="scientific">Tetrahymena thermophila (strain SB210)</name>
    <dbReference type="NCBI Taxonomy" id="312017"/>
    <lineage>
        <taxon>Eukaryota</taxon>
        <taxon>Sar</taxon>
        <taxon>Alveolata</taxon>
        <taxon>Ciliophora</taxon>
        <taxon>Intramacronucleata</taxon>
        <taxon>Oligohymenophorea</taxon>
        <taxon>Hymenostomatida</taxon>
        <taxon>Tetrahymenina</taxon>
        <taxon>Tetrahymenidae</taxon>
        <taxon>Tetrahymena</taxon>
    </lineage>
</organism>
<proteinExistence type="predicted"/>
<dbReference type="Proteomes" id="UP000009168">
    <property type="component" value="Unassembled WGS sequence"/>
</dbReference>
<feature type="compositionally biased region" description="Polar residues" evidence="1">
    <location>
        <begin position="455"/>
        <end position="465"/>
    </location>
</feature>
<feature type="compositionally biased region" description="Polar residues" evidence="1">
    <location>
        <begin position="417"/>
        <end position="434"/>
    </location>
</feature>
<sequence length="776" mass="91634">MSKKGRDLSFKQFQNQRYKVNCFIDQEQKKQINSMPTGKVVNSQAKASNESVNEKKMMSYKSYLQEEQEQYFSDLNMDNVYFETKRVDQEFQEYQQKSDREDNPSRQKMLRSIESRQNSQKQLKGKQNQKQVNALNANTEISEKKVMKFLKYTIRNSQNCQPYIERQRAYTLVNEPLRDESPTLKKLKTEIGNERVSQKNPVQQENYRSTNQNFFRPQQNQREEHHYYLNHAKKDIKISTQALCFENINQNSGSESATNSGGFETNFKFVQPQRRKSLINNNNITQNSFNNTNNNSNGTNHYKNELQSSYMQRFFIPKLRLNCQSSQQQKRQMNISSSVNRIRAYTVTTAQIQANKVTHDQMNQTDILKTQENENSMSLLDKFNNQRAIQIKEVELCLPQESLMQEYNFITKDSSKSNKFTNSNQPFNTFYSNKQSKNIQTENMYLPMQKKENIRNSQNYNSQKESSSDSERRSAMQQSQLSHRDLISATSQSTLHQQKQFQINKLTFQKNPFFYQSVKNNPSLINYVEKNNTQIKQIQNINQQTCQETQIMTERQKSFSVNSLSNCNQVDKQSKTKQSHQENQEEIEYLKSDNQQQIHQIKQQQNESQYQQNDQQQQFNRSGILKEHDLNQKQNSTHQRQFQENTLKKPLKIYSNVQQILLPLKPAEELQKTKALDLTTLSRIQINGEKGNHLLKKQFKRTLNISNYNNENCLQEQNTSLLQQNQQQKLNQINGEKLNIINPLKQLKMIYQPFQVTVKNVKNGNYNMENNLNFYS</sequence>
<dbReference type="AlphaFoldDB" id="Q23TX6"/>
<feature type="compositionally biased region" description="Polar residues" evidence="1">
    <location>
        <begin position="34"/>
        <end position="51"/>
    </location>
</feature>
<dbReference type="InParanoid" id="Q23TX6"/>
<accession>Q23TX6</accession>
<reference evidence="3" key="1">
    <citation type="journal article" date="2006" name="PLoS Biol.">
        <title>Macronuclear genome sequence of the ciliate Tetrahymena thermophila, a model eukaryote.</title>
        <authorList>
            <person name="Eisen J.A."/>
            <person name="Coyne R.S."/>
            <person name="Wu M."/>
            <person name="Wu D."/>
            <person name="Thiagarajan M."/>
            <person name="Wortman J.R."/>
            <person name="Badger J.H."/>
            <person name="Ren Q."/>
            <person name="Amedeo P."/>
            <person name="Jones K.M."/>
            <person name="Tallon L.J."/>
            <person name="Delcher A.L."/>
            <person name="Salzberg S.L."/>
            <person name="Silva J.C."/>
            <person name="Haas B.J."/>
            <person name="Majoros W.H."/>
            <person name="Farzad M."/>
            <person name="Carlton J.M."/>
            <person name="Smith R.K. Jr."/>
            <person name="Garg J."/>
            <person name="Pearlman R.E."/>
            <person name="Karrer K.M."/>
            <person name="Sun L."/>
            <person name="Manning G."/>
            <person name="Elde N.C."/>
            <person name="Turkewitz A.P."/>
            <person name="Asai D.J."/>
            <person name="Wilkes D.E."/>
            <person name="Wang Y."/>
            <person name="Cai H."/>
            <person name="Collins K."/>
            <person name="Stewart B.A."/>
            <person name="Lee S.R."/>
            <person name="Wilamowska K."/>
            <person name="Weinberg Z."/>
            <person name="Ruzzo W.L."/>
            <person name="Wloga D."/>
            <person name="Gaertig J."/>
            <person name="Frankel J."/>
            <person name="Tsao C.-C."/>
            <person name="Gorovsky M.A."/>
            <person name="Keeling P.J."/>
            <person name="Waller R.F."/>
            <person name="Patron N.J."/>
            <person name="Cherry J.M."/>
            <person name="Stover N.A."/>
            <person name="Krieger C.J."/>
            <person name="del Toro C."/>
            <person name="Ryder H.F."/>
            <person name="Williamson S.C."/>
            <person name="Barbeau R.A."/>
            <person name="Hamilton E.P."/>
            <person name="Orias E."/>
        </authorList>
    </citation>
    <scope>NUCLEOTIDE SEQUENCE [LARGE SCALE GENOMIC DNA]</scope>
    <source>
        <strain evidence="3">SB210</strain>
    </source>
</reference>
<feature type="compositionally biased region" description="Polar residues" evidence="1">
    <location>
        <begin position="561"/>
        <end position="571"/>
    </location>
</feature>
<feature type="compositionally biased region" description="Low complexity" evidence="1">
    <location>
        <begin position="595"/>
        <end position="617"/>
    </location>
</feature>
<feature type="region of interest" description="Disordered" evidence="1">
    <location>
        <begin position="561"/>
        <end position="617"/>
    </location>
</feature>
<evidence type="ECO:0000313" key="2">
    <source>
        <dbReference type="EMBL" id="EAS00005.1"/>
    </source>
</evidence>
<feature type="compositionally biased region" description="Basic and acidic residues" evidence="1">
    <location>
        <begin position="579"/>
        <end position="591"/>
    </location>
</feature>
<evidence type="ECO:0000256" key="1">
    <source>
        <dbReference type="SAM" id="MobiDB-lite"/>
    </source>
</evidence>
<dbReference type="GeneID" id="7828975"/>